<comment type="caution">
    <text evidence="9">The sequence shown here is derived from an EMBL/GenBank/DDBJ whole genome shotgun (WGS) entry which is preliminary data.</text>
</comment>
<dbReference type="InterPro" id="IPR011701">
    <property type="entry name" value="MFS"/>
</dbReference>
<feature type="transmembrane region" description="Helical" evidence="7">
    <location>
        <begin position="373"/>
        <end position="392"/>
    </location>
</feature>
<keyword evidence="10" id="KW-1185">Reference proteome</keyword>
<comment type="subcellular location">
    <subcellularLocation>
        <location evidence="1">Membrane</location>
        <topology evidence="1">Multi-pass membrane protein</topology>
    </subcellularLocation>
</comment>
<dbReference type="PROSITE" id="PS50850">
    <property type="entry name" value="MFS"/>
    <property type="match status" value="1"/>
</dbReference>
<dbReference type="Gene3D" id="1.20.1250.20">
    <property type="entry name" value="MFS general substrate transporter like domains"/>
    <property type="match status" value="2"/>
</dbReference>
<dbReference type="EMBL" id="JBBXMP010000097">
    <property type="protein sequence ID" value="KAL0062748.1"/>
    <property type="molecule type" value="Genomic_DNA"/>
</dbReference>
<feature type="transmembrane region" description="Helical" evidence="7">
    <location>
        <begin position="79"/>
        <end position="96"/>
    </location>
</feature>
<dbReference type="InterPro" id="IPR020846">
    <property type="entry name" value="MFS_dom"/>
</dbReference>
<feature type="transmembrane region" description="Helical" evidence="7">
    <location>
        <begin position="41"/>
        <end position="67"/>
    </location>
</feature>
<proteinExistence type="predicted"/>
<keyword evidence="2" id="KW-0813">Transport</keyword>
<feature type="domain" description="Major facilitator superfamily (MFS) profile" evidence="8">
    <location>
        <begin position="42"/>
        <end position="501"/>
    </location>
</feature>
<evidence type="ECO:0000259" key="8">
    <source>
        <dbReference type="PROSITE" id="PS50850"/>
    </source>
</evidence>
<accession>A0ABR2ZPT5</accession>
<feature type="transmembrane region" description="Helical" evidence="7">
    <location>
        <begin position="339"/>
        <end position="361"/>
    </location>
</feature>
<feature type="transmembrane region" description="Helical" evidence="7">
    <location>
        <begin position="439"/>
        <end position="458"/>
    </location>
</feature>
<dbReference type="PANTHER" id="PTHR42718">
    <property type="entry name" value="MAJOR FACILITATOR SUPERFAMILY MULTIDRUG TRANSPORTER MFSC"/>
    <property type="match status" value="1"/>
</dbReference>
<dbReference type="Pfam" id="PF07690">
    <property type="entry name" value="MFS_1"/>
    <property type="match status" value="1"/>
</dbReference>
<sequence>MSHENPSPSPAPETRLQDGRTTNGTGGYKTLANLPGPQKGILLVIFCLAQFLDTYANSALFAAIPPIANDLKITNSDSVWLISGYQLTFASLLLICGRISDLYNPKILFLLGATAMGGFSLGAGFVRSQITLIVLRCLMGVGAALTVPSALYIIIHMFPDPATQSKAVAAFSASAALGNVIGLLLGAMIVTISTWPWVFYSFAIISAIIFVGAAVLTPSPRREHVSAIEKAKRFQRLDLFGVLLLTSGLILFIFGVTTGSVNGWNTARCLAPLIISIFLIAGFFLWEARLPEDMAAIPPSLWNYTNFGVLVLCGATMPFNWWGCVQLMFSWIWQNVYGWSPIIVALRFLPLGLLGFPVTAIANVMQQKLPLKWVILAGQVIGIVGTVLLPFADSPDHYWPFAFPGFALGTSGMTIIFATVNIAVFAVTPPEKAGVVGSIFNCFLQLGCAAGTAIVTSIQTSVDDTHGGPTAWEGRAAGLWFLFALLVIDTVCILVFMKNTVAPTKQVPAVDPSDKEKLSLRTLRRFEEAILQKSDLINKSIASK</sequence>
<feature type="transmembrane region" description="Helical" evidence="7">
    <location>
        <begin position="307"/>
        <end position="333"/>
    </location>
</feature>
<keyword evidence="3 7" id="KW-0812">Transmembrane</keyword>
<evidence type="ECO:0000256" key="1">
    <source>
        <dbReference type="ARBA" id="ARBA00004141"/>
    </source>
</evidence>
<feature type="transmembrane region" description="Helical" evidence="7">
    <location>
        <begin position="237"/>
        <end position="258"/>
    </location>
</feature>
<dbReference type="SUPFAM" id="SSF103473">
    <property type="entry name" value="MFS general substrate transporter"/>
    <property type="match status" value="1"/>
</dbReference>
<feature type="transmembrane region" description="Helical" evidence="7">
    <location>
        <begin position="132"/>
        <end position="155"/>
    </location>
</feature>
<dbReference type="InterPro" id="IPR036259">
    <property type="entry name" value="MFS_trans_sf"/>
</dbReference>
<gene>
    <name evidence="9" type="ORF">AAF712_010370</name>
</gene>
<dbReference type="PANTHER" id="PTHR42718:SF9">
    <property type="entry name" value="MAJOR FACILITATOR SUPERFAMILY MULTIDRUG TRANSPORTER MFSC"/>
    <property type="match status" value="1"/>
</dbReference>
<evidence type="ECO:0000256" key="6">
    <source>
        <dbReference type="SAM" id="MobiDB-lite"/>
    </source>
</evidence>
<keyword evidence="5 7" id="KW-0472">Membrane</keyword>
<dbReference type="Proteomes" id="UP001437256">
    <property type="component" value="Unassembled WGS sequence"/>
</dbReference>
<feature type="transmembrane region" description="Helical" evidence="7">
    <location>
        <begin position="398"/>
        <end position="427"/>
    </location>
</feature>
<feature type="transmembrane region" description="Helical" evidence="7">
    <location>
        <begin position="167"/>
        <end position="191"/>
    </location>
</feature>
<feature type="region of interest" description="Disordered" evidence="6">
    <location>
        <begin position="1"/>
        <end position="22"/>
    </location>
</feature>
<protein>
    <recommendedName>
        <fullName evidence="8">Major facilitator superfamily (MFS) profile domain-containing protein</fullName>
    </recommendedName>
</protein>
<evidence type="ECO:0000313" key="10">
    <source>
        <dbReference type="Proteomes" id="UP001437256"/>
    </source>
</evidence>
<evidence type="ECO:0000256" key="7">
    <source>
        <dbReference type="SAM" id="Phobius"/>
    </source>
</evidence>
<evidence type="ECO:0000256" key="5">
    <source>
        <dbReference type="ARBA" id="ARBA00023136"/>
    </source>
</evidence>
<organism evidence="9 10">
    <name type="scientific">Marasmius tenuissimus</name>
    <dbReference type="NCBI Taxonomy" id="585030"/>
    <lineage>
        <taxon>Eukaryota</taxon>
        <taxon>Fungi</taxon>
        <taxon>Dikarya</taxon>
        <taxon>Basidiomycota</taxon>
        <taxon>Agaricomycotina</taxon>
        <taxon>Agaricomycetes</taxon>
        <taxon>Agaricomycetidae</taxon>
        <taxon>Agaricales</taxon>
        <taxon>Marasmiineae</taxon>
        <taxon>Marasmiaceae</taxon>
        <taxon>Marasmius</taxon>
    </lineage>
</organism>
<feature type="transmembrane region" description="Helical" evidence="7">
    <location>
        <begin position="197"/>
        <end position="216"/>
    </location>
</feature>
<evidence type="ECO:0000313" key="9">
    <source>
        <dbReference type="EMBL" id="KAL0062748.1"/>
    </source>
</evidence>
<name>A0ABR2ZPT5_9AGAR</name>
<feature type="transmembrane region" description="Helical" evidence="7">
    <location>
        <begin position="270"/>
        <end position="286"/>
    </location>
</feature>
<evidence type="ECO:0000256" key="4">
    <source>
        <dbReference type="ARBA" id="ARBA00022989"/>
    </source>
</evidence>
<reference evidence="9 10" key="1">
    <citation type="submission" date="2024-05" db="EMBL/GenBank/DDBJ databases">
        <title>A draft genome resource for the thread blight pathogen Marasmius tenuissimus strain MS-2.</title>
        <authorList>
            <person name="Yulfo-Soto G.E."/>
            <person name="Baruah I.K."/>
            <person name="Amoako-Attah I."/>
            <person name="Bukari Y."/>
            <person name="Meinhardt L.W."/>
            <person name="Bailey B.A."/>
            <person name="Cohen S.P."/>
        </authorList>
    </citation>
    <scope>NUCLEOTIDE SEQUENCE [LARGE SCALE GENOMIC DNA]</scope>
    <source>
        <strain evidence="9 10">MS-2</strain>
    </source>
</reference>
<feature type="transmembrane region" description="Helical" evidence="7">
    <location>
        <begin position="108"/>
        <end position="126"/>
    </location>
</feature>
<evidence type="ECO:0000256" key="3">
    <source>
        <dbReference type="ARBA" id="ARBA00022692"/>
    </source>
</evidence>
<feature type="transmembrane region" description="Helical" evidence="7">
    <location>
        <begin position="478"/>
        <end position="497"/>
    </location>
</feature>
<evidence type="ECO:0000256" key="2">
    <source>
        <dbReference type="ARBA" id="ARBA00022448"/>
    </source>
</evidence>
<keyword evidence="4 7" id="KW-1133">Transmembrane helix</keyword>